<dbReference type="AlphaFoldDB" id="A0A142JUL3"/>
<dbReference type="PROSITE" id="PS51063">
    <property type="entry name" value="HTH_CRP_2"/>
    <property type="match status" value="1"/>
</dbReference>
<organism evidence="6 7">
    <name type="scientific">Cupriavidus nantongensis</name>
    <dbReference type="NCBI Taxonomy" id="1796606"/>
    <lineage>
        <taxon>Bacteria</taxon>
        <taxon>Pseudomonadati</taxon>
        <taxon>Pseudomonadota</taxon>
        <taxon>Betaproteobacteria</taxon>
        <taxon>Burkholderiales</taxon>
        <taxon>Burkholderiaceae</taxon>
        <taxon>Cupriavidus</taxon>
    </lineage>
</organism>
<gene>
    <name evidence="6" type="ORF">A2G96_28890</name>
</gene>
<dbReference type="Proteomes" id="UP000075238">
    <property type="component" value="Chromosome 2"/>
</dbReference>
<keyword evidence="7" id="KW-1185">Reference proteome</keyword>
<dbReference type="RefSeq" id="WP_062803566.1">
    <property type="nucleotide sequence ID" value="NZ_CP014845.1"/>
</dbReference>
<dbReference type="Gene3D" id="1.10.10.10">
    <property type="entry name" value="Winged helix-like DNA-binding domain superfamily/Winged helix DNA-binding domain"/>
    <property type="match status" value="1"/>
</dbReference>
<evidence type="ECO:0000256" key="2">
    <source>
        <dbReference type="ARBA" id="ARBA00023125"/>
    </source>
</evidence>
<dbReference type="OrthoDB" id="8565101at2"/>
<dbReference type="InterPro" id="IPR014710">
    <property type="entry name" value="RmlC-like_jellyroll"/>
</dbReference>
<keyword evidence="3" id="KW-0804">Transcription</keyword>
<name>A0A142JUL3_9BURK</name>
<dbReference type="PANTHER" id="PTHR24567">
    <property type="entry name" value="CRP FAMILY TRANSCRIPTIONAL REGULATORY PROTEIN"/>
    <property type="match status" value="1"/>
</dbReference>
<dbReference type="SUPFAM" id="SSF51206">
    <property type="entry name" value="cAMP-binding domain-like"/>
    <property type="match status" value="1"/>
</dbReference>
<dbReference type="InterPro" id="IPR036390">
    <property type="entry name" value="WH_DNA-bd_sf"/>
</dbReference>
<dbReference type="PROSITE" id="PS00889">
    <property type="entry name" value="CNMP_BINDING_2"/>
    <property type="match status" value="1"/>
</dbReference>
<feature type="domain" description="Cyclic nucleotide-binding" evidence="4">
    <location>
        <begin position="12"/>
        <end position="132"/>
    </location>
</feature>
<protein>
    <submittedName>
        <fullName evidence="6">Cyclic nucleotide-binding protein</fullName>
    </submittedName>
</protein>
<dbReference type="SMART" id="SM00100">
    <property type="entry name" value="cNMP"/>
    <property type="match status" value="1"/>
</dbReference>
<dbReference type="GO" id="GO:0003677">
    <property type="term" value="F:DNA binding"/>
    <property type="evidence" value="ECO:0007669"/>
    <property type="project" value="UniProtKB-KW"/>
</dbReference>
<proteinExistence type="predicted"/>
<evidence type="ECO:0000256" key="1">
    <source>
        <dbReference type="ARBA" id="ARBA00023015"/>
    </source>
</evidence>
<evidence type="ECO:0000259" key="4">
    <source>
        <dbReference type="PROSITE" id="PS50042"/>
    </source>
</evidence>
<evidence type="ECO:0000313" key="6">
    <source>
        <dbReference type="EMBL" id="AMR81775.1"/>
    </source>
</evidence>
<dbReference type="InterPro" id="IPR012318">
    <property type="entry name" value="HTH_CRP"/>
</dbReference>
<dbReference type="Gene3D" id="2.60.120.10">
    <property type="entry name" value="Jelly Rolls"/>
    <property type="match status" value="1"/>
</dbReference>
<sequence>MKPLDLLRRQRLLAGLNDETLRELQAEIRIQRFRKREFVVHHGAAGDSLMMLLSGRLQVIALAEDGREVGLDFVEPGDYFGELSIIDGLPRSASIVASVDSQVGFLPRHKAKWLFYNHPSVVETVLQKLCNTIRQASSYRSMLGMNRAYSRVYAILMSAARNPTGNLVTIENLPNQQGIAIMANVSRETVSRAIHALVSTGIVQKDLRRLIVREPVILEKLAKGEAEIQVRKKPEAKAA</sequence>
<dbReference type="GO" id="GO:0005829">
    <property type="term" value="C:cytosol"/>
    <property type="evidence" value="ECO:0007669"/>
    <property type="project" value="TreeGrafter"/>
</dbReference>
<reference evidence="6 7" key="1">
    <citation type="submission" date="2016-03" db="EMBL/GenBank/DDBJ databases">
        <title>Complete genome sequence of a novel chlorpyrifos degrading bacterium, Cupriavidus nantongensis sp. X1.</title>
        <authorList>
            <person name="Fang L."/>
        </authorList>
    </citation>
    <scope>NUCLEOTIDE SEQUENCE [LARGE SCALE GENOMIC DNA]</scope>
    <source>
        <strain evidence="6 7">X1</strain>
    </source>
</reference>
<dbReference type="Pfam" id="PF00027">
    <property type="entry name" value="cNMP_binding"/>
    <property type="match status" value="1"/>
</dbReference>
<dbReference type="PROSITE" id="PS50042">
    <property type="entry name" value="CNMP_BINDING_3"/>
    <property type="match status" value="1"/>
</dbReference>
<dbReference type="STRING" id="1796606.A2G96_28890"/>
<dbReference type="KEGG" id="cnan:A2G96_28890"/>
<dbReference type="GO" id="GO:0003700">
    <property type="term" value="F:DNA-binding transcription factor activity"/>
    <property type="evidence" value="ECO:0007669"/>
    <property type="project" value="TreeGrafter"/>
</dbReference>
<accession>A0A142JUL3</accession>
<dbReference type="InterPro" id="IPR050397">
    <property type="entry name" value="Env_Response_Regulators"/>
</dbReference>
<evidence type="ECO:0000313" key="7">
    <source>
        <dbReference type="Proteomes" id="UP000075238"/>
    </source>
</evidence>
<dbReference type="InterPro" id="IPR000595">
    <property type="entry name" value="cNMP-bd_dom"/>
</dbReference>
<dbReference type="InterPro" id="IPR018488">
    <property type="entry name" value="cNMP-bd_CS"/>
</dbReference>
<dbReference type="PANTHER" id="PTHR24567:SF68">
    <property type="entry name" value="DNA-BINDING TRANSCRIPTIONAL DUAL REGULATOR CRP"/>
    <property type="match status" value="1"/>
</dbReference>
<evidence type="ECO:0000256" key="3">
    <source>
        <dbReference type="ARBA" id="ARBA00023163"/>
    </source>
</evidence>
<dbReference type="PRINTS" id="PR00103">
    <property type="entry name" value="CAMPKINASE"/>
</dbReference>
<keyword evidence="1" id="KW-0805">Transcription regulation</keyword>
<dbReference type="Pfam" id="PF13545">
    <property type="entry name" value="HTH_Crp_2"/>
    <property type="match status" value="1"/>
</dbReference>
<feature type="domain" description="HTH crp-type" evidence="5">
    <location>
        <begin position="146"/>
        <end position="216"/>
    </location>
</feature>
<evidence type="ECO:0000259" key="5">
    <source>
        <dbReference type="PROSITE" id="PS51063"/>
    </source>
</evidence>
<keyword evidence="2" id="KW-0238">DNA-binding</keyword>
<dbReference type="InterPro" id="IPR018490">
    <property type="entry name" value="cNMP-bd_dom_sf"/>
</dbReference>
<dbReference type="EMBL" id="CP014845">
    <property type="protein sequence ID" value="AMR81775.1"/>
    <property type="molecule type" value="Genomic_DNA"/>
</dbReference>
<dbReference type="CDD" id="cd00038">
    <property type="entry name" value="CAP_ED"/>
    <property type="match status" value="1"/>
</dbReference>
<dbReference type="InterPro" id="IPR036388">
    <property type="entry name" value="WH-like_DNA-bd_sf"/>
</dbReference>
<dbReference type="SUPFAM" id="SSF46785">
    <property type="entry name" value="Winged helix' DNA-binding domain"/>
    <property type="match status" value="1"/>
</dbReference>